<reference evidence="1 2" key="1">
    <citation type="submission" date="2024-01" db="EMBL/GenBank/DDBJ databases">
        <title>Uliginosibacterium soil sp. nov.</title>
        <authorList>
            <person name="Lv Y."/>
        </authorList>
    </citation>
    <scope>NUCLEOTIDE SEQUENCE [LARGE SCALE GENOMIC DNA]</scope>
    <source>
        <strain evidence="1 2">H3</strain>
    </source>
</reference>
<dbReference type="EC" id="2.4.-.-" evidence="1"/>
<evidence type="ECO:0000313" key="2">
    <source>
        <dbReference type="Proteomes" id="UP001331561"/>
    </source>
</evidence>
<keyword evidence="2" id="KW-1185">Reference proteome</keyword>
<gene>
    <name evidence="1" type="ORF">VVD49_19040</name>
</gene>
<sequence length="405" mass="44503">MLKCLWIARDIPFPLDAGDKIYSANLAHSFAQNGALVRFFGFAADHQVTPPDWPVEWVVVAGKKRSQRSALFSTLPIAAASHATTNARALLAEQLSEEWDVIVLDSYGSGWALSQVLAASNDNRPRPLLVHVSHNHEASLWRDMARNAQGNALHRAALWQNYLKVKALERRMARKVDLITTITDEDAARFGAQAPSRPSVALTPGYSGWTAPERTITSATPRRVVMVGSFRWVVKQENLRRFLAIADARFHANNIVLDVMGDVPAELLAELQPNVRATHFHGFVDSVAPYFESARVAVVPELIGGGFKLKFLDYIFGRVPVATLTDAAAGLPHNVRSQMICSGDMQSLVDDIVRNIDEVSQLDAMQTGALRSASELFHWRDRGSNLRSALQGIAALAATRQGLQA</sequence>
<dbReference type="EMBL" id="JAYXHS010000004">
    <property type="protein sequence ID" value="MEC5387836.1"/>
    <property type="molecule type" value="Genomic_DNA"/>
</dbReference>
<evidence type="ECO:0000313" key="1">
    <source>
        <dbReference type="EMBL" id="MEC5387836.1"/>
    </source>
</evidence>
<keyword evidence="1" id="KW-0808">Transferase</keyword>
<name>A0ABU6K8S3_9RHOO</name>
<dbReference type="Gene3D" id="3.40.50.2000">
    <property type="entry name" value="Glycogen Phosphorylase B"/>
    <property type="match status" value="1"/>
</dbReference>
<dbReference type="GO" id="GO:0016757">
    <property type="term" value="F:glycosyltransferase activity"/>
    <property type="evidence" value="ECO:0007669"/>
    <property type="project" value="UniProtKB-KW"/>
</dbReference>
<dbReference type="Proteomes" id="UP001331561">
    <property type="component" value="Unassembled WGS sequence"/>
</dbReference>
<protein>
    <submittedName>
        <fullName evidence="1">Glycosyltransferase</fullName>
        <ecNumber evidence="1">2.4.-.-</ecNumber>
    </submittedName>
</protein>
<dbReference type="Pfam" id="PF13692">
    <property type="entry name" value="Glyco_trans_1_4"/>
    <property type="match status" value="1"/>
</dbReference>
<comment type="caution">
    <text evidence="1">The sequence shown here is derived from an EMBL/GenBank/DDBJ whole genome shotgun (WGS) entry which is preliminary data.</text>
</comment>
<organism evidence="1 2">
    <name type="scientific">Uliginosibacterium silvisoli</name>
    <dbReference type="NCBI Taxonomy" id="3114758"/>
    <lineage>
        <taxon>Bacteria</taxon>
        <taxon>Pseudomonadati</taxon>
        <taxon>Pseudomonadota</taxon>
        <taxon>Betaproteobacteria</taxon>
        <taxon>Rhodocyclales</taxon>
        <taxon>Zoogloeaceae</taxon>
        <taxon>Uliginosibacterium</taxon>
    </lineage>
</organism>
<keyword evidence="1" id="KW-0328">Glycosyltransferase</keyword>
<dbReference type="RefSeq" id="WP_327600810.1">
    <property type="nucleotide sequence ID" value="NZ_JAYXHS010000004.1"/>
</dbReference>
<proteinExistence type="predicted"/>
<dbReference type="SUPFAM" id="SSF53756">
    <property type="entry name" value="UDP-Glycosyltransferase/glycogen phosphorylase"/>
    <property type="match status" value="1"/>
</dbReference>
<accession>A0ABU6K8S3</accession>